<gene>
    <name evidence="2" type="ORF">ZHAS_00013924</name>
</gene>
<reference evidence="3" key="2">
    <citation type="submission" date="2020-05" db="UniProtKB">
        <authorList>
            <consortium name="EnsemblMetazoa"/>
        </authorList>
    </citation>
    <scope>IDENTIFICATION</scope>
</reference>
<keyword evidence="4" id="KW-1185">Reference proteome</keyword>
<dbReference type="AlphaFoldDB" id="A0A084W6W5"/>
<dbReference type="EMBL" id="KE525311">
    <property type="protein sequence ID" value="KFB45959.1"/>
    <property type="molecule type" value="Genomic_DNA"/>
</dbReference>
<sequence length="71" mass="7718">MSPSAPPPHAQEGNRPSKATEKSKFKSYPLPAREKCAHFSEFSSSAGAAVRFAFRICAIFDADCDRVDLSV</sequence>
<dbReference type="EMBL" id="ATLV01020996">
    <property type="status" value="NOT_ANNOTATED_CDS"/>
    <property type="molecule type" value="Genomic_DNA"/>
</dbReference>
<dbReference type="VEuPathDB" id="VectorBase:ASIC013924"/>
<name>A0A084W6W5_ANOSI</name>
<evidence type="ECO:0000313" key="3">
    <source>
        <dbReference type="EnsemblMetazoa" id="ASIC013924-PA"/>
    </source>
</evidence>
<evidence type="ECO:0000256" key="1">
    <source>
        <dbReference type="SAM" id="MobiDB-lite"/>
    </source>
</evidence>
<protein>
    <submittedName>
        <fullName evidence="2 3">Shootin-1</fullName>
    </submittedName>
</protein>
<accession>A0A084W6W5</accession>
<evidence type="ECO:0000313" key="4">
    <source>
        <dbReference type="Proteomes" id="UP000030765"/>
    </source>
</evidence>
<dbReference type="EnsemblMetazoa" id="ASIC013924-RA">
    <property type="protein sequence ID" value="ASIC013924-PA"/>
    <property type="gene ID" value="ASIC013924"/>
</dbReference>
<evidence type="ECO:0000313" key="2">
    <source>
        <dbReference type="EMBL" id="KFB45959.1"/>
    </source>
</evidence>
<dbReference type="Proteomes" id="UP000030765">
    <property type="component" value="Unassembled WGS sequence"/>
</dbReference>
<reference evidence="2 4" key="1">
    <citation type="journal article" date="2014" name="BMC Genomics">
        <title>Genome sequence of Anopheles sinensis provides insight into genetics basis of mosquito competence for malaria parasites.</title>
        <authorList>
            <person name="Zhou D."/>
            <person name="Zhang D."/>
            <person name="Ding G."/>
            <person name="Shi L."/>
            <person name="Hou Q."/>
            <person name="Ye Y."/>
            <person name="Xu Y."/>
            <person name="Zhou H."/>
            <person name="Xiong C."/>
            <person name="Li S."/>
            <person name="Yu J."/>
            <person name="Hong S."/>
            <person name="Yu X."/>
            <person name="Zou P."/>
            <person name="Chen C."/>
            <person name="Chang X."/>
            <person name="Wang W."/>
            <person name="Lv Y."/>
            <person name="Sun Y."/>
            <person name="Ma L."/>
            <person name="Shen B."/>
            <person name="Zhu C."/>
        </authorList>
    </citation>
    <scope>NUCLEOTIDE SEQUENCE [LARGE SCALE GENOMIC DNA]</scope>
</reference>
<proteinExistence type="predicted"/>
<feature type="region of interest" description="Disordered" evidence="1">
    <location>
        <begin position="1"/>
        <end position="24"/>
    </location>
</feature>
<organism evidence="2">
    <name type="scientific">Anopheles sinensis</name>
    <name type="common">Mosquito</name>
    <dbReference type="NCBI Taxonomy" id="74873"/>
    <lineage>
        <taxon>Eukaryota</taxon>
        <taxon>Metazoa</taxon>
        <taxon>Ecdysozoa</taxon>
        <taxon>Arthropoda</taxon>
        <taxon>Hexapoda</taxon>
        <taxon>Insecta</taxon>
        <taxon>Pterygota</taxon>
        <taxon>Neoptera</taxon>
        <taxon>Endopterygota</taxon>
        <taxon>Diptera</taxon>
        <taxon>Nematocera</taxon>
        <taxon>Culicoidea</taxon>
        <taxon>Culicidae</taxon>
        <taxon>Anophelinae</taxon>
        <taxon>Anopheles</taxon>
    </lineage>
</organism>